<comment type="subcellular location">
    <subcellularLocation>
        <location evidence="1">Membrane</location>
        <topology evidence="1">Multi-pass membrane protein</topology>
    </subcellularLocation>
</comment>
<keyword evidence="10" id="KW-1185">Reference proteome</keyword>
<sequence length="520" mass="55116">MALAPVARPESASTLDESRPLLAGSDGGVVTVNENENGDAPVAVHGCLEAHKAKPRVTPIPVGQLLALCIVRLADPIVFTQLFPYVNEFMSDLHVTDDPSRIGFYSGLVESAFAISQLCSIYQWARISDVVGRKPVIIVGILGIVCTTLVFGLSTSIVTVLVSRCLGGLFSGNIAVVHSVLGELTDSTNQATAFPIYGLMWPVGSIIGPLIGGTFSHPADKFPALFGGDLWKTHPYFLPCLISSVIAVAGAFLGYVFLEETLPSKRKPKKTEKDLLPAPADPENVKALGAAKLLHVPAIWTLSSSGFALSYLAASFDVVFVLFSYSDIETGGLAFTAAEIGYCLATSGTIAALIQVLLMPYLLRTFDCARMYSFCMNMWPIAFMLLPTLNLIARAGMETGAGFVEAGGDVVTSETRALLWVGVAVVLGLAKVGCVAFGLSMILIKDNSPNAASLGQCNGIVQFAMCFARSFAPFLVSSLFALSVDNNLLGGYLWVVVMVVVSLGGARVSRRIAMNTKRAT</sequence>
<name>A0A5M3N207_CONPW</name>
<dbReference type="PANTHER" id="PTHR23504:SF15">
    <property type="entry name" value="MAJOR FACILITATOR SUPERFAMILY (MFS) PROFILE DOMAIN-CONTAINING PROTEIN"/>
    <property type="match status" value="1"/>
</dbReference>
<dbReference type="KEGG" id="cput:CONPUDRAFT_47820"/>
<dbReference type="Pfam" id="PF07690">
    <property type="entry name" value="MFS_1"/>
    <property type="match status" value="1"/>
</dbReference>
<dbReference type="Gene3D" id="1.20.1250.20">
    <property type="entry name" value="MFS general substrate transporter like domains"/>
    <property type="match status" value="1"/>
</dbReference>
<dbReference type="GO" id="GO:0016020">
    <property type="term" value="C:membrane"/>
    <property type="evidence" value="ECO:0007669"/>
    <property type="project" value="UniProtKB-SubCell"/>
</dbReference>
<proteinExistence type="predicted"/>
<gene>
    <name evidence="9" type="ORF">CONPUDRAFT_47820</name>
</gene>
<feature type="transmembrane region" description="Helical" evidence="7">
    <location>
        <begin position="136"/>
        <end position="155"/>
    </location>
</feature>
<evidence type="ECO:0000313" key="10">
    <source>
        <dbReference type="Proteomes" id="UP000053558"/>
    </source>
</evidence>
<accession>A0A5M3N207</accession>
<dbReference type="OMA" id="LYGLCWP"/>
<evidence type="ECO:0000256" key="5">
    <source>
        <dbReference type="ARBA" id="ARBA00023136"/>
    </source>
</evidence>
<dbReference type="GeneID" id="19207231"/>
<dbReference type="AlphaFoldDB" id="A0A5M3N207"/>
<evidence type="ECO:0000256" key="6">
    <source>
        <dbReference type="SAM" id="MobiDB-lite"/>
    </source>
</evidence>
<dbReference type="SUPFAM" id="SSF103473">
    <property type="entry name" value="MFS general substrate transporter"/>
    <property type="match status" value="1"/>
</dbReference>
<feature type="domain" description="Major facilitator superfamily (MFS) profile" evidence="8">
    <location>
        <begin position="64"/>
        <end position="509"/>
    </location>
</feature>
<dbReference type="PANTHER" id="PTHR23504">
    <property type="entry name" value="MAJOR FACILITATOR SUPERFAMILY DOMAIN-CONTAINING PROTEIN 10"/>
    <property type="match status" value="1"/>
</dbReference>
<keyword evidence="4 7" id="KW-1133">Transmembrane helix</keyword>
<dbReference type="EMBL" id="JH711574">
    <property type="protein sequence ID" value="EIW85420.1"/>
    <property type="molecule type" value="Genomic_DNA"/>
</dbReference>
<keyword evidence="5 7" id="KW-0472">Membrane</keyword>
<feature type="transmembrane region" description="Helical" evidence="7">
    <location>
        <begin position="194"/>
        <end position="216"/>
    </location>
</feature>
<evidence type="ECO:0000256" key="7">
    <source>
        <dbReference type="SAM" id="Phobius"/>
    </source>
</evidence>
<dbReference type="GO" id="GO:0022857">
    <property type="term" value="F:transmembrane transporter activity"/>
    <property type="evidence" value="ECO:0007669"/>
    <property type="project" value="InterPro"/>
</dbReference>
<feature type="transmembrane region" description="Helical" evidence="7">
    <location>
        <begin position="337"/>
        <end position="362"/>
    </location>
</feature>
<keyword evidence="3 7" id="KW-0812">Transmembrane</keyword>
<feature type="transmembrane region" description="Helical" evidence="7">
    <location>
        <begin position="236"/>
        <end position="258"/>
    </location>
</feature>
<evidence type="ECO:0000259" key="8">
    <source>
        <dbReference type="PROSITE" id="PS50850"/>
    </source>
</evidence>
<evidence type="ECO:0000256" key="2">
    <source>
        <dbReference type="ARBA" id="ARBA00022448"/>
    </source>
</evidence>
<evidence type="ECO:0000313" key="9">
    <source>
        <dbReference type="EMBL" id="EIW85420.1"/>
    </source>
</evidence>
<feature type="transmembrane region" description="Helical" evidence="7">
    <location>
        <begin position="488"/>
        <end position="508"/>
    </location>
</feature>
<feature type="transmembrane region" description="Helical" evidence="7">
    <location>
        <begin position="307"/>
        <end position="325"/>
    </location>
</feature>
<dbReference type="OrthoDB" id="419616at2759"/>
<dbReference type="RefSeq" id="XP_007764039.1">
    <property type="nucleotide sequence ID" value="XM_007765849.1"/>
</dbReference>
<dbReference type="CDD" id="cd17330">
    <property type="entry name" value="MFS_SLC46_TetA_like"/>
    <property type="match status" value="1"/>
</dbReference>
<feature type="transmembrane region" description="Helical" evidence="7">
    <location>
        <begin position="417"/>
        <end position="439"/>
    </location>
</feature>
<organism evidence="9 10">
    <name type="scientific">Coniophora puteana (strain RWD-64-598)</name>
    <name type="common">Brown rot fungus</name>
    <dbReference type="NCBI Taxonomy" id="741705"/>
    <lineage>
        <taxon>Eukaryota</taxon>
        <taxon>Fungi</taxon>
        <taxon>Dikarya</taxon>
        <taxon>Basidiomycota</taxon>
        <taxon>Agaricomycotina</taxon>
        <taxon>Agaricomycetes</taxon>
        <taxon>Agaricomycetidae</taxon>
        <taxon>Boletales</taxon>
        <taxon>Coniophorineae</taxon>
        <taxon>Coniophoraceae</taxon>
        <taxon>Coniophora</taxon>
    </lineage>
</organism>
<dbReference type="InterPro" id="IPR020846">
    <property type="entry name" value="MFS_dom"/>
</dbReference>
<dbReference type="InterPro" id="IPR036259">
    <property type="entry name" value="MFS_trans_sf"/>
</dbReference>
<feature type="transmembrane region" description="Helical" evidence="7">
    <location>
        <begin position="374"/>
        <end position="397"/>
    </location>
</feature>
<evidence type="ECO:0000256" key="4">
    <source>
        <dbReference type="ARBA" id="ARBA00022989"/>
    </source>
</evidence>
<dbReference type="PROSITE" id="PS50850">
    <property type="entry name" value="MFS"/>
    <property type="match status" value="1"/>
</dbReference>
<dbReference type="Proteomes" id="UP000053558">
    <property type="component" value="Unassembled WGS sequence"/>
</dbReference>
<evidence type="ECO:0000256" key="1">
    <source>
        <dbReference type="ARBA" id="ARBA00004141"/>
    </source>
</evidence>
<dbReference type="InterPro" id="IPR011701">
    <property type="entry name" value="MFS"/>
</dbReference>
<keyword evidence="2" id="KW-0813">Transport</keyword>
<evidence type="ECO:0000256" key="3">
    <source>
        <dbReference type="ARBA" id="ARBA00022692"/>
    </source>
</evidence>
<feature type="transmembrane region" description="Helical" evidence="7">
    <location>
        <begin position="161"/>
        <end position="182"/>
    </location>
</feature>
<feature type="transmembrane region" description="Helical" evidence="7">
    <location>
        <begin position="460"/>
        <end position="482"/>
    </location>
</feature>
<feature type="region of interest" description="Disordered" evidence="6">
    <location>
        <begin position="1"/>
        <end position="30"/>
    </location>
</feature>
<reference evidence="10" key="1">
    <citation type="journal article" date="2012" name="Science">
        <title>The Paleozoic origin of enzymatic lignin decomposition reconstructed from 31 fungal genomes.</title>
        <authorList>
            <person name="Floudas D."/>
            <person name="Binder M."/>
            <person name="Riley R."/>
            <person name="Barry K."/>
            <person name="Blanchette R.A."/>
            <person name="Henrissat B."/>
            <person name="Martinez A.T."/>
            <person name="Otillar R."/>
            <person name="Spatafora J.W."/>
            <person name="Yadav J.S."/>
            <person name="Aerts A."/>
            <person name="Benoit I."/>
            <person name="Boyd A."/>
            <person name="Carlson A."/>
            <person name="Copeland A."/>
            <person name="Coutinho P.M."/>
            <person name="de Vries R.P."/>
            <person name="Ferreira P."/>
            <person name="Findley K."/>
            <person name="Foster B."/>
            <person name="Gaskell J."/>
            <person name="Glotzer D."/>
            <person name="Gorecki P."/>
            <person name="Heitman J."/>
            <person name="Hesse C."/>
            <person name="Hori C."/>
            <person name="Igarashi K."/>
            <person name="Jurgens J.A."/>
            <person name="Kallen N."/>
            <person name="Kersten P."/>
            <person name="Kohler A."/>
            <person name="Kuees U."/>
            <person name="Kumar T.K.A."/>
            <person name="Kuo A."/>
            <person name="LaButti K."/>
            <person name="Larrondo L.F."/>
            <person name="Lindquist E."/>
            <person name="Ling A."/>
            <person name="Lombard V."/>
            <person name="Lucas S."/>
            <person name="Lundell T."/>
            <person name="Martin R."/>
            <person name="McLaughlin D.J."/>
            <person name="Morgenstern I."/>
            <person name="Morin E."/>
            <person name="Murat C."/>
            <person name="Nagy L.G."/>
            <person name="Nolan M."/>
            <person name="Ohm R.A."/>
            <person name="Patyshakuliyeva A."/>
            <person name="Rokas A."/>
            <person name="Ruiz-Duenas F.J."/>
            <person name="Sabat G."/>
            <person name="Salamov A."/>
            <person name="Samejima M."/>
            <person name="Schmutz J."/>
            <person name="Slot J.C."/>
            <person name="St John F."/>
            <person name="Stenlid J."/>
            <person name="Sun H."/>
            <person name="Sun S."/>
            <person name="Syed K."/>
            <person name="Tsang A."/>
            <person name="Wiebenga A."/>
            <person name="Young D."/>
            <person name="Pisabarro A."/>
            <person name="Eastwood D.C."/>
            <person name="Martin F."/>
            <person name="Cullen D."/>
            <person name="Grigoriev I.V."/>
            <person name="Hibbett D.S."/>
        </authorList>
    </citation>
    <scope>NUCLEOTIDE SEQUENCE [LARGE SCALE GENOMIC DNA]</scope>
    <source>
        <strain evidence="10">RWD-64-598 SS2</strain>
    </source>
</reference>
<comment type="caution">
    <text evidence="9">The sequence shown here is derived from an EMBL/GenBank/DDBJ whole genome shotgun (WGS) entry which is preliminary data.</text>
</comment>
<protein>
    <submittedName>
        <fullName evidence="9">MFS general substrate transporter</fullName>
    </submittedName>
</protein>